<feature type="compositionally biased region" description="Basic and acidic residues" evidence="1">
    <location>
        <begin position="120"/>
        <end position="139"/>
    </location>
</feature>
<proteinExistence type="predicted"/>
<sequence length="199" mass="22655">MLKGFLQLTRRTELEAKENLLYAFNRNLWSAAANRIRGESGFNYVARIHHELKFPYYKCAEAACDRAQNSRRLETHKEYPRGARRSSPPRSRTEPSDVRWKAGVPALEEEQLEIAGEQEVGVREDHEEADRDREDGEKGDCEEEDQNGDSLRKRHNNYFGGGGGHRSPDAEKEKGKETSNVPGGVALTGHPRCSFHYQV</sequence>
<dbReference type="EMBL" id="JANPWB010000003">
    <property type="protein sequence ID" value="KAJ1201132.1"/>
    <property type="molecule type" value="Genomic_DNA"/>
</dbReference>
<reference evidence="2" key="1">
    <citation type="journal article" date="2022" name="bioRxiv">
        <title>Sequencing and chromosome-scale assembly of the giantPleurodeles waltlgenome.</title>
        <authorList>
            <person name="Brown T."/>
            <person name="Elewa A."/>
            <person name="Iarovenko S."/>
            <person name="Subramanian E."/>
            <person name="Araus A.J."/>
            <person name="Petzold A."/>
            <person name="Susuki M."/>
            <person name="Suzuki K.-i.T."/>
            <person name="Hayashi T."/>
            <person name="Toyoda A."/>
            <person name="Oliveira C."/>
            <person name="Osipova E."/>
            <person name="Leigh N.D."/>
            <person name="Simon A."/>
            <person name="Yun M.H."/>
        </authorList>
    </citation>
    <scope>NUCLEOTIDE SEQUENCE</scope>
    <source>
        <strain evidence="2">20211129_DDA</strain>
        <tissue evidence="2">Liver</tissue>
    </source>
</reference>
<name>A0AAV7VK50_PLEWA</name>
<dbReference type="AlphaFoldDB" id="A0AAV7VK50"/>
<accession>A0AAV7VK50</accession>
<feature type="region of interest" description="Disordered" evidence="1">
    <location>
        <begin position="73"/>
        <end position="199"/>
    </location>
</feature>
<dbReference type="Proteomes" id="UP001066276">
    <property type="component" value="Chromosome 2_1"/>
</dbReference>
<evidence type="ECO:0000313" key="3">
    <source>
        <dbReference type="Proteomes" id="UP001066276"/>
    </source>
</evidence>
<comment type="caution">
    <text evidence="2">The sequence shown here is derived from an EMBL/GenBank/DDBJ whole genome shotgun (WGS) entry which is preliminary data.</text>
</comment>
<feature type="compositionally biased region" description="Basic and acidic residues" evidence="1">
    <location>
        <begin position="166"/>
        <end position="177"/>
    </location>
</feature>
<evidence type="ECO:0000256" key="1">
    <source>
        <dbReference type="SAM" id="MobiDB-lite"/>
    </source>
</evidence>
<gene>
    <name evidence="2" type="ORF">NDU88_004947</name>
</gene>
<keyword evidence="3" id="KW-1185">Reference proteome</keyword>
<protein>
    <submittedName>
        <fullName evidence="2">Uncharacterized protein</fullName>
    </submittedName>
</protein>
<evidence type="ECO:0000313" key="2">
    <source>
        <dbReference type="EMBL" id="KAJ1201132.1"/>
    </source>
</evidence>
<feature type="compositionally biased region" description="Basic and acidic residues" evidence="1">
    <location>
        <begin position="91"/>
        <end position="100"/>
    </location>
</feature>
<organism evidence="2 3">
    <name type="scientific">Pleurodeles waltl</name>
    <name type="common">Iberian ribbed newt</name>
    <dbReference type="NCBI Taxonomy" id="8319"/>
    <lineage>
        <taxon>Eukaryota</taxon>
        <taxon>Metazoa</taxon>
        <taxon>Chordata</taxon>
        <taxon>Craniata</taxon>
        <taxon>Vertebrata</taxon>
        <taxon>Euteleostomi</taxon>
        <taxon>Amphibia</taxon>
        <taxon>Batrachia</taxon>
        <taxon>Caudata</taxon>
        <taxon>Salamandroidea</taxon>
        <taxon>Salamandridae</taxon>
        <taxon>Pleurodelinae</taxon>
        <taxon>Pleurodeles</taxon>
    </lineage>
</organism>